<reference evidence="1 2" key="1">
    <citation type="submission" date="2021-06" db="EMBL/GenBank/DDBJ databases">
        <authorList>
            <person name="Kallberg Y."/>
            <person name="Tangrot J."/>
            <person name="Rosling A."/>
        </authorList>
    </citation>
    <scope>NUCLEOTIDE SEQUENCE [LARGE SCALE GENOMIC DNA]</scope>
    <source>
        <strain evidence="1 2">120-4 pot B 10/14</strain>
    </source>
</reference>
<dbReference type="PANTHER" id="PTHR40866:SF1">
    <property type="entry name" value="BED-TYPE DOMAIN-CONTAINING PROTEIN"/>
    <property type="match status" value="1"/>
</dbReference>
<sequence length="165" mass="18917">MFDGWTSNGIHFVELFEIYQTVHEPRKLVLLAFSPFEDCTTQDADAHIRFFEDVLNSYDKSDNCNTNKKIANNSGLLLVGYASHCLNLAGKLAKVTVLKPVLDNVTYWMNILLVEQLDLNEVNKLIDQLKYFSEATNNLQNESINLDDICAYFDLLIDKYPDIED</sequence>
<accession>A0ABM8VX97</accession>
<dbReference type="EMBL" id="CAJVQB010000134">
    <property type="protein sequence ID" value="CAG8469627.1"/>
    <property type="molecule type" value="Genomic_DNA"/>
</dbReference>
<evidence type="ECO:0000313" key="1">
    <source>
        <dbReference type="EMBL" id="CAG8469627.1"/>
    </source>
</evidence>
<comment type="caution">
    <text evidence="1">The sequence shown here is derived from an EMBL/GenBank/DDBJ whole genome shotgun (WGS) entry which is preliminary data.</text>
</comment>
<evidence type="ECO:0000313" key="2">
    <source>
        <dbReference type="Proteomes" id="UP000789901"/>
    </source>
</evidence>
<keyword evidence="2" id="KW-1185">Reference proteome</keyword>
<protein>
    <submittedName>
        <fullName evidence="1">23396_t:CDS:1</fullName>
    </submittedName>
</protein>
<dbReference type="PANTHER" id="PTHR40866">
    <property type="entry name" value="BED-TYPE DOMAIN-CONTAINING PROTEIN"/>
    <property type="match status" value="1"/>
</dbReference>
<name>A0ABM8VX97_GIGMA</name>
<gene>
    <name evidence="1" type="ORF">GMARGA_LOCUS711</name>
</gene>
<organism evidence="1 2">
    <name type="scientific">Gigaspora margarita</name>
    <dbReference type="NCBI Taxonomy" id="4874"/>
    <lineage>
        <taxon>Eukaryota</taxon>
        <taxon>Fungi</taxon>
        <taxon>Fungi incertae sedis</taxon>
        <taxon>Mucoromycota</taxon>
        <taxon>Glomeromycotina</taxon>
        <taxon>Glomeromycetes</taxon>
        <taxon>Diversisporales</taxon>
        <taxon>Gigasporaceae</taxon>
        <taxon>Gigaspora</taxon>
    </lineage>
</organism>
<dbReference type="Proteomes" id="UP000789901">
    <property type="component" value="Unassembled WGS sequence"/>
</dbReference>
<proteinExistence type="predicted"/>